<keyword evidence="1" id="KW-1133">Transmembrane helix</keyword>
<evidence type="ECO:0008006" key="3">
    <source>
        <dbReference type="Google" id="ProtNLM"/>
    </source>
</evidence>
<dbReference type="SUPFAM" id="SSF81901">
    <property type="entry name" value="HCP-like"/>
    <property type="match status" value="1"/>
</dbReference>
<proteinExistence type="predicted"/>
<gene>
    <name evidence="2" type="ORF">Hyperionvirus26_12</name>
</gene>
<evidence type="ECO:0000313" key="2">
    <source>
        <dbReference type="EMBL" id="AYV84457.1"/>
    </source>
</evidence>
<keyword evidence="1" id="KW-0472">Membrane</keyword>
<keyword evidence="1" id="KW-0812">Transmembrane</keyword>
<dbReference type="InterPro" id="IPR006597">
    <property type="entry name" value="Sel1-like"/>
</dbReference>
<dbReference type="PANTHER" id="PTHR11102">
    <property type="entry name" value="SEL-1-LIKE PROTEIN"/>
    <property type="match status" value="1"/>
</dbReference>
<dbReference type="Pfam" id="PF08238">
    <property type="entry name" value="Sel1"/>
    <property type="match status" value="2"/>
</dbReference>
<organism evidence="2">
    <name type="scientific">Hyperionvirus sp</name>
    <dbReference type="NCBI Taxonomy" id="2487770"/>
    <lineage>
        <taxon>Viruses</taxon>
        <taxon>Varidnaviria</taxon>
        <taxon>Bamfordvirae</taxon>
        <taxon>Nucleocytoviricota</taxon>
        <taxon>Megaviricetes</taxon>
        <taxon>Imitervirales</taxon>
        <taxon>Mimiviridae</taxon>
        <taxon>Klosneuvirinae</taxon>
    </lineage>
</organism>
<dbReference type="EMBL" id="MK072408">
    <property type="protein sequence ID" value="AYV84457.1"/>
    <property type="molecule type" value="Genomic_DNA"/>
</dbReference>
<feature type="transmembrane region" description="Helical" evidence="1">
    <location>
        <begin position="6"/>
        <end position="24"/>
    </location>
</feature>
<dbReference type="InterPro" id="IPR050767">
    <property type="entry name" value="Sel1_AlgK"/>
</dbReference>
<protein>
    <recommendedName>
        <fullName evidence="3">Sel1 repeat family protein</fullName>
    </recommendedName>
</protein>
<feature type="transmembrane region" description="Helical" evidence="1">
    <location>
        <begin position="31"/>
        <end position="55"/>
    </location>
</feature>
<accession>A0A3G5AB94</accession>
<dbReference type="SMART" id="SM00671">
    <property type="entry name" value="SEL1"/>
    <property type="match status" value="2"/>
</dbReference>
<sequence length="266" mass="30994">MIFQYVPKFWLSLSLIVFGPMYLYKSLASSYNIFIVLALTVITIYLMLLSFRYIYPINHYREEFEMFENIINRYIDTTLDVTIDKFTDALSPLEREMFFNYSLELGINGDADVFFLLGELFEMGIGVEKNMKESILWFEKYAGYADNPDIDYYLGECYYMGTGVSQSIVKALDWFKSASRKGDPCAAVQAAHLYNINLSDYRMATQYFLIAYHLYDEHEDKLSCKSLLESLLKKNNIKQISEWIQSFDKSLICHCCATILVNTILT</sequence>
<reference evidence="2" key="1">
    <citation type="submission" date="2018-10" db="EMBL/GenBank/DDBJ databases">
        <title>Hidden diversity of soil giant viruses.</title>
        <authorList>
            <person name="Schulz F."/>
            <person name="Alteio L."/>
            <person name="Goudeau D."/>
            <person name="Ryan E.M."/>
            <person name="Malmstrom R.R."/>
            <person name="Blanchard J."/>
            <person name="Woyke T."/>
        </authorList>
    </citation>
    <scope>NUCLEOTIDE SEQUENCE</scope>
    <source>
        <strain evidence="2">HYV1</strain>
    </source>
</reference>
<evidence type="ECO:0000256" key="1">
    <source>
        <dbReference type="SAM" id="Phobius"/>
    </source>
</evidence>
<dbReference type="InterPro" id="IPR011990">
    <property type="entry name" value="TPR-like_helical_dom_sf"/>
</dbReference>
<dbReference type="PANTHER" id="PTHR11102:SF160">
    <property type="entry name" value="ERAD-ASSOCIATED E3 UBIQUITIN-PROTEIN LIGASE COMPONENT HRD3"/>
    <property type="match status" value="1"/>
</dbReference>
<name>A0A3G5AB94_9VIRU</name>
<dbReference type="Gene3D" id="1.25.40.10">
    <property type="entry name" value="Tetratricopeptide repeat domain"/>
    <property type="match status" value="1"/>
</dbReference>